<dbReference type="InterPro" id="IPR001496">
    <property type="entry name" value="SOCS_box"/>
</dbReference>
<evidence type="ECO:0000256" key="2">
    <source>
        <dbReference type="ARBA" id="ARBA00022700"/>
    </source>
</evidence>
<evidence type="ECO:0000313" key="9">
    <source>
        <dbReference type="EMBL" id="CAH3159762.1"/>
    </source>
</evidence>
<accession>A0ABN8QCA0</accession>
<dbReference type="Pfam" id="PF00017">
    <property type="entry name" value="SH2"/>
    <property type="match status" value="1"/>
</dbReference>
<dbReference type="SUPFAM" id="SSF55550">
    <property type="entry name" value="SH2 domain"/>
    <property type="match status" value="1"/>
</dbReference>
<dbReference type="Proteomes" id="UP001159405">
    <property type="component" value="Unassembled WGS sequence"/>
</dbReference>
<evidence type="ECO:0000256" key="5">
    <source>
        <dbReference type="PROSITE-ProRule" id="PRU00191"/>
    </source>
</evidence>
<feature type="domain" description="SH2" evidence="7">
    <location>
        <begin position="283"/>
        <end position="378"/>
    </location>
</feature>
<keyword evidence="2" id="KW-0734">Signal transduction inhibitor</keyword>
<dbReference type="InterPro" id="IPR036036">
    <property type="entry name" value="SOCS_box-like_dom_sf"/>
</dbReference>
<protein>
    <recommendedName>
        <fullName evidence="11">Suppressor of cytokine signaling 4</fullName>
    </recommendedName>
</protein>
<evidence type="ECO:0008006" key="11">
    <source>
        <dbReference type="Google" id="ProtNLM"/>
    </source>
</evidence>
<gene>
    <name evidence="9" type="ORF">PLOB_00003752</name>
</gene>
<keyword evidence="1" id="KW-0341">Growth regulation</keyword>
<feature type="region of interest" description="Disordered" evidence="6">
    <location>
        <begin position="427"/>
        <end position="449"/>
    </location>
</feature>
<dbReference type="PRINTS" id="PR00401">
    <property type="entry name" value="SH2DOMAIN"/>
</dbReference>
<dbReference type="SMART" id="SM00969">
    <property type="entry name" value="SOCS_box"/>
    <property type="match status" value="1"/>
</dbReference>
<keyword evidence="3" id="KW-0833">Ubl conjugation pathway</keyword>
<keyword evidence="10" id="KW-1185">Reference proteome</keyword>
<dbReference type="Gene3D" id="3.30.505.10">
    <property type="entry name" value="SH2 domain"/>
    <property type="match status" value="1"/>
</dbReference>
<dbReference type="SMART" id="SM00252">
    <property type="entry name" value="SH2"/>
    <property type="match status" value="1"/>
</dbReference>
<dbReference type="SMART" id="SM00253">
    <property type="entry name" value="SOCS"/>
    <property type="match status" value="1"/>
</dbReference>
<proteinExistence type="predicted"/>
<feature type="compositionally biased region" description="Basic residues" evidence="6">
    <location>
        <begin position="11"/>
        <end position="21"/>
    </location>
</feature>
<name>A0ABN8QCA0_9CNID</name>
<dbReference type="InterPro" id="IPR036860">
    <property type="entry name" value="SH2_dom_sf"/>
</dbReference>
<evidence type="ECO:0000259" key="7">
    <source>
        <dbReference type="PROSITE" id="PS50001"/>
    </source>
</evidence>
<feature type="compositionally biased region" description="Acidic residues" evidence="6">
    <location>
        <begin position="26"/>
        <end position="35"/>
    </location>
</feature>
<dbReference type="PROSITE" id="PS50225">
    <property type="entry name" value="SOCS"/>
    <property type="match status" value="1"/>
</dbReference>
<evidence type="ECO:0000256" key="1">
    <source>
        <dbReference type="ARBA" id="ARBA00022604"/>
    </source>
</evidence>
<dbReference type="PANTHER" id="PTHR10155">
    <property type="entry name" value="PHOSPHATIDYLINOSITOL 3-KINASE REGULATORY SUBUNIT"/>
    <property type="match status" value="1"/>
</dbReference>
<feature type="domain" description="SOCS box" evidence="8">
    <location>
        <begin position="373"/>
        <end position="422"/>
    </location>
</feature>
<comment type="caution">
    <text evidence="9">The sequence shown here is derived from an EMBL/GenBank/DDBJ whole genome shotgun (WGS) entry which is preliminary data.</text>
</comment>
<dbReference type="PROSITE" id="PS50001">
    <property type="entry name" value="SH2"/>
    <property type="match status" value="1"/>
</dbReference>
<feature type="region of interest" description="Disordered" evidence="6">
    <location>
        <begin position="66"/>
        <end position="90"/>
    </location>
</feature>
<dbReference type="Pfam" id="PF07525">
    <property type="entry name" value="SOCS_box"/>
    <property type="match status" value="1"/>
</dbReference>
<dbReference type="EMBL" id="CALNXK010000114">
    <property type="protein sequence ID" value="CAH3159762.1"/>
    <property type="molecule type" value="Genomic_DNA"/>
</dbReference>
<dbReference type="SUPFAM" id="SSF158235">
    <property type="entry name" value="SOCS box-like"/>
    <property type="match status" value="1"/>
</dbReference>
<feature type="region of interest" description="Disordered" evidence="6">
    <location>
        <begin position="1"/>
        <end position="37"/>
    </location>
</feature>
<keyword evidence="4 5" id="KW-0727">SH2 domain</keyword>
<feature type="compositionally biased region" description="Polar residues" evidence="6">
    <location>
        <begin position="78"/>
        <end position="87"/>
    </location>
</feature>
<evidence type="ECO:0000256" key="3">
    <source>
        <dbReference type="ARBA" id="ARBA00022786"/>
    </source>
</evidence>
<organism evidence="9 10">
    <name type="scientific">Porites lobata</name>
    <dbReference type="NCBI Taxonomy" id="104759"/>
    <lineage>
        <taxon>Eukaryota</taxon>
        <taxon>Metazoa</taxon>
        <taxon>Cnidaria</taxon>
        <taxon>Anthozoa</taxon>
        <taxon>Hexacorallia</taxon>
        <taxon>Scleractinia</taxon>
        <taxon>Fungiina</taxon>
        <taxon>Poritidae</taxon>
        <taxon>Porites</taxon>
    </lineage>
</organism>
<dbReference type="InterPro" id="IPR000980">
    <property type="entry name" value="SH2"/>
</dbReference>
<dbReference type="PANTHER" id="PTHR10155:SF0">
    <property type="entry name" value="SUPPRESSOR OF CYTOKINE SIGNALING AT 36E, ISOFORM D"/>
    <property type="match status" value="1"/>
</dbReference>
<reference evidence="9 10" key="1">
    <citation type="submission" date="2022-05" db="EMBL/GenBank/DDBJ databases">
        <authorList>
            <consortium name="Genoscope - CEA"/>
            <person name="William W."/>
        </authorList>
    </citation>
    <scope>NUCLEOTIDE SEQUENCE [LARGE SCALE GENOMIC DNA]</scope>
</reference>
<sequence length="449" mass="52594">MAEGGRLPWSSRRRQARRRRRWNDSESSDNEESELDRDLLRVVLSDSEDFVPDDVKNTSSVACSCDTDLEDEQPGGTELSNVKNCPNLSDLDPEVRRLSQSFRLLAKKVTRRKNEKDSRKKPSGVNRRSDRDENGLGYYARCLQEAKRVREKAELEARNKRMGLTRRRRPLSMTSFRAGNCDEESENPRRRRFSLTWGFRRGTGDTNLEEATLAVVDQGENFSPGVQPPSSRSQAPREYGRANAISLEELQRRRREKARLKAAQHKLEYFLINDIVSVTNCPWYWGKINRFQAEKVLEGYPDGTFLLRDSAQYHYLFSVSFRRYSRTYHARIEQWKHKYSFDKPSDYSYYSTSVCQLLQHYSRAEQCMYYEPMLLKPLQRKVPPSLQDHCRAAICSRITFQGVSELPLPNSMKIFLREFHYKVPVKRTEDKGTQTPAPKKRLNSFFHRD</sequence>
<feature type="region of interest" description="Disordered" evidence="6">
    <location>
        <begin position="107"/>
        <end position="132"/>
    </location>
</feature>
<evidence type="ECO:0000256" key="4">
    <source>
        <dbReference type="ARBA" id="ARBA00022999"/>
    </source>
</evidence>
<evidence type="ECO:0000259" key="8">
    <source>
        <dbReference type="PROSITE" id="PS50225"/>
    </source>
</evidence>
<evidence type="ECO:0000313" key="10">
    <source>
        <dbReference type="Proteomes" id="UP001159405"/>
    </source>
</evidence>
<evidence type="ECO:0000256" key="6">
    <source>
        <dbReference type="SAM" id="MobiDB-lite"/>
    </source>
</evidence>